<dbReference type="GO" id="GO:0005829">
    <property type="term" value="C:cytosol"/>
    <property type="evidence" value="ECO:0007669"/>
    <property type="project" value="TreeGrafter"/>
</dbReference>
<keyword evidence="3 5" id="KW-0540">Nuclease</keyword>
<dbReference type="SMART" id="SM00732">
    <property type="entry name" value="YqgFc"/>
    <property type="match status" value="1"/>
</dbReference>
<dbReference type="SUPFAM" id="SSF53098">
    <property type="entry name" value="Ribonuclease H-like"/>
    <property type="match status" value="1"/>
</dbReference>
<name>A0A9E2F6I6_PSYF1</name>
<comment type="subcellular location">
    <subcellularLocation>
        <location evidence="5">Cytoplasm</location>
    </subcellularLocation>
</comment>
<dbReference type="HAMAP" id="MF_00651">
    <property type="entry name" value="Nuclease_YqgF"/>
    <property type="match status" value="1"/>
</dbReference>
<evidence type="ECO:0000256" key="2">
    <source>
        <dbReference type="ARBA" id="ARBA00022517"/>
    </source>
</evidence>
<dbReference type="InterPro" id="IPR037027">
    <property type="entry name" value="YqgF/RNaseH-like_dom_sf"/>
</dbReference>
<dbReference type="GO" id="GO:0000967">
    <property type="term" value="P:rRNA 5'-end processing"/>
    <property type="evidence" value="ECO:0007669"/>
    <property type="project" value="UniProtKB-UniRule"/>
</dbReference>
<dbReference type="Proteomes" id="UP000811545">
    <property type="component" value="Unassembled WGS sequence"/>
</dbReference>
<dbReference type="GO" id="GO:0004518">
    <property type="term" value="F:nuclease activity"/>
    <property type="evidence" value="ECO:0007669"/>
    <property type="project" value="UniProtKB-KW"/>
</dbReference>
<reference evidence="7 8" key="1">
    <citation type="journal article" date="2021" name="bioRxiv">
        <title>Unique metabolic strategies in Hadean analogues reveal hints for primordial physiology.</title>
        <authorList>
            <person name="Nobu M.K."/>
            <person name="Nakai R."/>
            <person name="Tamazawa S."/>
            <person name="Mori H."/>
            <person name="Toyoda A."/>
            <person name="Ijiri A."/>
            <person name="Suzuki S."/>
            <person name="Kurokawa K."/>
            <person name="Kamagata Y."/>
            <person name="Tamaki H."/>
        </authorList>
    </citation>
    <scope>NUCLEOTIDE SEQUENCE [LARGE SCALE GENOMIC DNA]</scope>
    <source>
        <strain evidence="7">BS525</strain>
    </source>
</reference>
<dbReference type="GO" id="GO:0016788">
    <property type="term" value="F:hydrolase activity, acting on ester bonds"/>
    <property type="evidence" value="ECO:0007669"/>
    <property type="project" value="UniProtKB-UniRule"/>
</dbReference>
<evidence type="ECO:0000256" key="3">
    <source>
        <dbReference type="ARBA" id="ARBA00022722"/>
    </source>
</evidence>
<keyword evidence="2 5" id="KW-0690">Ribosome biogenesis</keyword>
<keyword evidence="1 5" id="KW-0963">Cytoplasm</keyword>
<protein>
    <recommendedName>
        <fullName evidence="5">Putative pre-16S rRNA nuclease</fullName>
        <ecNumber evidence="5">3.1.-.-</ecNumber>
    </recommendedName>
</protein>
<evidence type="ECO:0000256" key="4">
    <source>
        <dbReference type="ARBA" id="ARBA00022801"/>
    </source>
</evidence>
<dbReference type="NCBIfam" id="TIGR00250">
    <property type="entry name" value="RNAse_H_YqgF"/>
    <property type="match status" value="1"/>
</dbReference>
<comment type="similarity">
    <text evidence="5">Belongs to the YqgF HJR family.</text>
</comment>
<gene>
    <name evidence="7" type="ORF">DDT42_00470</name>
</gene>
<dbReference type="InterPro" id="IPR005227">
    <property type="entry name" value="YqgF"/>
</dbReference>
<dbReference type="InterPro" id="IPR006641">
    <property type="entry name" value="YqgF/RNaseH-like_dom"/>
</dbReference>
<dbReference type="InterPro" id="IPR012337">
    <property type="entry name" value="RNaseH-like_sf"/>
</dbReference>
<dbReference type="EC" id="3.1.-.-" evidence="5"/>
<evidence type="ECO:0000256" key="1">
    <source>
        <dbReference type="ARBA" id="ARBA00022490"/>
    </source>
</evidence>
<sequence length="135" mass="15205">MKIMCLDIGDKRIGIAMTDPLGIIASPYGVLKVTNQGEALKEILKIVTILNIDLVVIGVPYDQDGNSTEQSAKNMFYADNLRGKIKINFCDERFSTIEAYESLKKMGIRYKKGKKSIDKISASLILQRYLEREKV</sequence>
<dbReference type="Gene3D" id="3.30.420.140">
    <property type="entry name" value="YqgF/RNase H-like domain"/>
    <property type="match status" value="1"/>
</dbReference>
<comment type="caution">
    <text evidence="7">The sequence shown here is derived from an EMBL/GenBank/DDBJ whole genome shotgun (WGS) entry which is preliminary data.</text>
</comment>
<evidence type="ECO:0000313" key="7">
    <source>
        <dbReference type="EMBL" id="MBT9144628.1"/>
    </source>
</evidence>
<evidence type="ECO:0000259" key="6">
    <source>
        <dbReference type="SMART" id="SM00732"/>
    </source>
</evidence>
<dbReference type="PANTHER" id="PTHR33317">
    <property type="entry name" value="POLYNUCLEOTIDYL TRANSFERASE, RIBONUCLEASE H-LIKE SUPERFAMILY PROTEIN"/>
    <property type="match status" value="1"/>
</dbReference>
<feature type="domain" description="YqgF/RNase H-like" evidence="6">
    <location>
        <begin position="1"/>
        <end position="99"/>
    </location>
</feature>
<dbReference type="EMBL" id="QLTW01000014">
    <property type="protein sequence ID" value="MBT9144628.1"/>
    <property type="molecule type" value="Genomic_DNA"/>
</dbReference>
<dbReference type="PANTHER" id="PTHR33317:SF4">
    <property type="entry name" value="POLYNUCLEOTIDYL TRANSFERASE, RIBONUCLEASE H-LIKE SUPERFAMILY PROTEIN"/>
    <property type="match status" value="1"/>
</dbReference>
<organism evidence="7 8">
    <name type="scientific">Psychracetigena formicireducens</name>
    <dbReference type="NCBI Taxonomy" id="2986056"/>
    <lineage>
        <taxon>Bacteria</taxon>
        <taxon>Bacillati</taxon>
        <taxon>Candidatus Lithacetigenota</taxon>
        <taxon>Candidatus Psychracetigena</taxon>
    </lineage>
</organism>
<accession>A0A9E2F6I6</accession>
<evidence type="ECO:0000256" key="5">
    <source>
        <dbReference type="HAMAP-Rule" id="MF_00651"/>
    </source>
</evidence>
<proteinExistence type="inferred from homology"/>
<comment type="function">
    <text evidence="5">Could be a nuclease involved in processing of the 5'-end of pre-16S rRNA.</text>
</comment>
<keyword evidence="4 5" id="KW-0378">Hydrolase</keyword>
<dbReference type="Pfam" id="PF03652">
    <property type="entry name" value="RuvX"/>
    <property type="match status" value="1"/>
</dbReference>
<dbReference type="AlphaFoldDB" id="A0A9E2F6I6"/>
<dbReference type="CDD" id="cd16964">
    <property type="entry name" value="YqgF"/>
    <property type="match status" value="1"/>
</dbReference>
<evidence type="ECO:0000313" key="8">
    <source>
        <dbReference type="Proteomes" id="UP000811545"/>
    </source>
</evidence>